<reference evidence="1 2" key="1">
    <citation type="submission" date="2018-08" db="EMBL/GenBank/DDBJ databases">
        <title>Acidipila sp. 4G-K13, an acidobacterium isolated from forest soil.</title>
        <authorList>
            <person name="Gao Z.-H."/>
            <person name="Qiu L.-H."/>
        </authorList>
    </citation>
    <scope>NUCLEOTIDE SEQUENCE [LARGE SCALE GENOMIC DNA]</scope>
    <source>
        <strain evidence="1 2">4G-K13</strain>
    </source>
</reference>
<dbReference type="Pfam" id="PF13668">
    <property type="entry name" value="Ferritin_2"/>
    <property type="match status" value="1"/>
</dbReference>
<organism evidence="1 2">
    <name type="scientific">Paracidobacterium acidisoli</name>
    <dbReference type="NCBI Taxonomy" id="2303751"/>
    <lineage>
        <taxon>Bacteria</taxon>
        <taxon>Pseudomonadati</taxon>
        <taxon>Acidobacteriota</taxon>
        <taxon>Terriglobia</taxon>
        <taxon>Terriglobales</taxon>
        <taxon>Acidobacteriaceae</taxon>
        <taxon>Paracidobacterium</taxon>
    </lineage>
</organism>
<accession>A0A372ILB8</accession>
<gene>
    <name evidence="1" type="ORF">D0Y96_14565</name>
</gene>
<evidence type="ECO:0000313" key="2">
    <source>
        <dbReference type="Proteomes" id="UP000264702"/>
    </source>
</evidence>
<protein>
    <recommendedName>
        <fullName evidence="3">Ferritin-like domain-containing protein</fullName>
    </recommendedName>
</protein>
<dbReference type="Proteomes" id="UP000264702">
    <property type="component" value="Unassembled WGS sequence"/>
</dbReference>
<dbReference type="InterPro" id="IPR006311">
    <property type="entry name" value="TAT_signal"/>
</dbReference>
<dbReference type="AlphaFoldDB" id="A0A372ILB8"/>
<dbReference type="EMBL" id="QVQT01000005">
    <property type="protein sequence ID" value="RFU15678.1"/>
    <property type="molecule type" value="Genomic_DNA"/>
</dbReference>
<sequence length="318" mass="33702">MKTSSLRSALPRPLDFARPHQDVSLCEVYMQEATIVEKTRTSVARRAFLKNAGGAAAFAAAALAGGTQLLRAQGTSVIDTPQEIFTAALVAEDLANVFYYNVLTGPVIQNANLAGPGGSAKNIAPTGQADDVGYLRAALYEEFQHALLFRQLLGSNSNSTDPFQTFYFDSAAFSDLDTFVNTLVALEQAFIGAYLAAILEFSTLAAQGKTLTFGGQQFTPGQLAYFAQVSATIMGVECEHRALGRSINPLFIPANNTTYESTDGILSVFNGPSSAVAALTPFITPGSGKTAYPLKQAHDFAYTVWTFTAGNIPAPPAS</sequence>
<name>A0A372ILB8_9BACT</name>
<evidence type="ECO:0008006" key="3">
    <source>
        <dbReference type="Google" id="ProtNLM"/>
    </source>
</evidence>
<evidence type="ECO:0000313" key="1">
    <source>
        <dbReference type="EMBL" id="RFU15678.1"/>
    </source>
</evidence>
<comment type="caution">
    <text evidence="1">The sequence shown here is derived from an EMBL/GenBank/DDBJ whole genome shotgun (WGS) entry which is preliminary data.</text>
</comment>
<dbReference type="PROSITE" id="PS51318">
    <property type="entry name" value="TAT"/>
    <property type="match status" value="1"/>
</dbReference>
<keyword evidence="2" id="KW-1185">Reference proteome</keyword>
<proteinExistence type="predicted"/>